<keyword evidence="4" id="KW-0963">Cytoplasm</keyword>
<evidence type="ECO:0000259" key="21">
    <source>
        <dbReference type="PROSITE" id="PS50011"/>
    </source>
</evidence>
<keyword evidence="8" id="KW-0677">Repeat</keyword>
<feature type="domain" description="Doublecortin" evidence="22">
    <location>
        <begin position="70"/>
        <end position="156"/>
    </location>
</feature>
<evidence type="ECO:0000256" key="14">
    <source>
        <dbReference type="ARBA" id="ARBA00048679"/>
    </source>
</evidence>
<feature type="region of interest" description="Disordered" evidence="20">
    <location>
        <begin position="1"/>
        <end position="43"/>
    </location>
</feature>
<keyword evidence="7" id="KW-0808">Transferase</keyword>
<feature type="compositionally biased region" description="Polar residues" evidence="20">
    <location>
        <begin position="315"/>
        <end position="325"/>
    </location>
</feature>
<evidence type="ECO:0000256" key="9">
    <source>
        <dbReference type="ARBA" id="ARBA00022741"/>
    </source>
</evidence>
<dbReference type="InterPro" id="IPR003533">
    <property type="entry name" value="Doublecortin_dom"/>
</dbReference>
<dbReference type="SUPFAM" id="SSF89837">
    <property type="entry name" value="Doublecortin (DC)"/>
    <property type="match status" value="2"/>
</dbReference>
<protein>
    <recommendedName>
        <fullName evidence="15">Serine/threonine-protein kinase DCLK2</fullName>
        <ecNumber evidence="3">2.7.11.1</ecNumber>
    </recommendedName>
    <alternativeName>
        <fullName evidence="18">CaMK-like CREB regulatory kinase 2</fullName>
    </alternativeName>
    <alternativeName>
        <fullName evidence="16">Doublecortin-like and CAM kinase-like 2</fullName>
    </alternativeName>
    <alternativeName>
        <fullName evidence="17">Doublecortin-like kinase 2</fullName>
    </alternativeName>
</protein>
<proteinExistence type="inferred from homology"/>
<comment type="subcellular location">
    <subcellularLocation>
        <location evidence="1">Cytoplasm</location>
        <location evidence="1">Cytoskeleton</location>
    </subcellularLocation>
</comment>
<evidence type="ECO:0000256" key="5">
    <source>
        <dbReference type="ARBA" id="ARBA00022527"/>
    </source>
</evidence>
<evidence type="ECO:0000256" key="16">
    <source>
        <dbReference type="ARBA" id="ARBA00079695"/>
    </source>
</evidence>
<evidence type="ECO:0000256" key="13">
    <source>
        <dbReference type="ARBA" id="ARBA00047899"/>
    </source>
</evidence>
<evidence type="ECO:0000256" key="15">
    <source>
        <dbReference type="ARBA" id="ARBA00070436"/>
    </source>
</evidence>
<dbReference type="GO" id="GO:0035556">
    <property type="term" value="P:intracellular signal transduction"/>
    <property type="evidence" value="ECO:0007669"/>
    <property type="project" value="InterPro"/>
</dbReference>
<keyword evidence="12" id="KW-0206">Cytoskeleton</keyword>
<dbReference type="InterPro" id="IPR017441">
    <property type="entry name" value="Protein_kinase_ATP_BS"/>
</dbReference>
<evidence type="ECO:0000256" key="19">
    <source>
        <dbReference type="PROSITE-ProRule" id="PRU10141"/>
    </source>
</evidence>
<feature type="region of interest" description="Disordered" evidence="20">
    <location>
        <begin position="292"/>
        <end position="350"/>
    </location>
</feature>
<comment type="caution">
    <text evidence="23">The sequence shown here is derived from an EMBL/GenBank/DDBJ whole genome shotgun (WGS) entry which is preliminary data.</text>
</comment>
<dbReference type="CDD" id="cd14184">
    <property type="entry name" value="STKc_DCKL2"/>
    <property type="match status" value="1"/>
</dbReference>
<keyword evidence="5" id="KW-0723">Serine/threonine-protein kinase</keyword>
<keyword evidence="6" id="KW-0597">Phosphoprotein</keyword>
<evidence type="ECO:0000313" key="23">
    <source>
        <dbReference type="EMBL" id="DBA29001.1"/>
    </source>
</evidence>
<accession>A0AAV3AWJ6</accession>
<dbReference type="Pfam" id="PF00069">
    <property type="entry name" value="Pkinase"/>
    <property type="match status" value="1"/>
</dbReference>
<evidence type="ECO:0000256" key="12">
    <source>
        <dbReference type="ARBA" id="ARBA00023212"/>
    </source>
</evidence>
<feature type="binding site" evidence="19">
    <location>
        <position position="415"/>
    </location>
    <ligand>
        <name>ATP</name>
        <dbReference type="ChEBI" id="CHEBI:30616"/>
    </ligand>
</feature>
<dbReference type="CDD" id="cd17141">
    <property type="entry name" value="DCX1_DCLK2"/>
    <property type="match status" value="1"/>
</dbReference>
<dbReference type="SMART" id="SM00537">
    <property type="entry name" value="DCX"/>
    <property type="match status" value="2"/>
</dbReference>
<dbReference type="EC" id="2.7.11.1" evidence="3"/>
<dbReference type="InterPro" id="IPR008271">
    <property type="entry name" value="Ser/Thr_kinase_AS"/>
</dbReference>
<dbReference type="InterPro" id="IPR011009">
    <property type="entry name" value="Kinase-like_dom_sf"/>
</dbReference>
<sequence length="729" mass="80662">MASARSIELEHFDERKKKQRQSRRGGGGQGSISGSGSRGNGLIPSPAHSAHCSFYRTRTLQALSSERKAKKVRFYRNGDRYFKGLPYAVSAERFRSFDALLMELTRSLSDNVSLPQGVRCIYTLDGSRKITSLDELQEGESYVCASNESYRRVDYNRNTNPNWSVNVRTGSARSLSQLTSLKNEMKETKDFIKPKLVTVIRSGVKPRKAVRILLNKKTAHSFEQVLTDITDAIKLDSGVVKRLCTLDGKQVTCLQDFFGDDDVFIACGPDKYRYAQDDFVLDHGECRVLKTSYSRSARQSGSKSPSSTRRSKSPATINGTPSSQLSTPKSTKSSCSSPTSPGSFRGLKMSPHSGSISNVNGLPDVNSPEGLNGNTIADASIILEKYKIGKVIGDGNFAVVKECIERSTGKEFALKIIDKAKCCGKEHLIENEVSILRQVKHPNIIMLIEEMDTTSELYLVMELVKGGDLFDAITSSTKYTERDASAMVYNLASAMKYLHSLHIVHRDIKPENLLVCEYPDKTKSLKLGDFGLATIVDGPLYTVCGTPTYVAPEIIAETGYGLKVDIWAAGVITYILLCGFPPFRSDNNLQEDLFDQILIGKLEFPSPYWDNITDSAKELISCMLQVNVEDRYTAEQILSHPWVSDDASQGNNMQAEVTGKLKQHFNSVPKGNNTTAAVSVIMNTALDKEGQRFLAKRCDDNSTTNLEKTCMVTATTDKFHQVLESSKLL</sequence>
<evidence type="ECO:0000256" key="1">
    <source>
        <dbReference type="ARBA" id="ARBA00004245"/>
    </source>
</evidence>
<dbReference type="AlphaFoldDB" id="A0AAV3AWJ6"/>
<gene>
    <name evidence="23" type="ORF">GDO54_009275</name>
</gene>
<feature type="compositionally biased region" description="Low complexity" evidence="20">
    <location>
        <begin position="326"/>
        <end position="343"/>
    </location>
</feature>
<dbReference type="GO" id="GO:0007417">
    <property type="term" value="P:central nervous system development"/>
    <property type="evidence" value="ECO:0007669"/>
    <property type="project" value="UniProtKB-ARBA"/>
</dbReference>
<evidence type="ECO:0000259" key="22">
    <source>
        <dbReference type="PROSITE" id="PS50309"/>
    </source>
</evidence>
<evidence type="ECO:0000256" key="8">
    <source>
        <dbReference type="ARBA" id="ARBA00022737"/>
    </source>
</evidence>
<keyword evidence="11 19" id="KW-0067">ATP-binding</keyword>
<keyword evidence="10" id="KW-0418">Kinase</keyword>
<feature type="compositionally biased region" description="Basic and acidic residues" evidence="20">
    <location>
        <begin position="7"/>
        <end position="16"/>
    </location>
</feature>
<dbReference type="SUPFAM" id="SSF56112">
    <property type="entry name" value="Protein kinase-like (PK-like)"/>
    <property type="match status" value="1"/>
</dbReference>
<dbReference type="PANTHER" id="PTHR24347">
    <property type="entry name" value="SERINE/THREONINE-PROTEIN KINASE"/>
    <property type="match status" value="1"/>
</dbReference>
<comment type="catalytic activity">
    <reaction evidence="14">
        <text>L-seryl-[protein] + ATP = O-phospho-L-seryl-[protein] + ADP + H(+)</text>
        <dbReference type="Rhea" id="RHEA:17989"/>
        <dbReference type="Rhea" id="RHEA-COMP:9863"/>
        <dbReference type="Rhea" id="RHEA-COMP:11604"/>
        <dbReference type="ChEBI" id="CHEBI:15378"/>
        <dbReference type="ChEBI" id="CHEBI:29999"/>
        <dbReference type="ChEBI" id="CHEBI:30616"/>
        <dbReference type="ChEBI" id="CHEBI:83421"/>
        <dbReference type="ChEBI" id="CHEBI:456216"/>
        <dbReference type="EC" id="2.7.11.1"/>
    </reaction>
</comment>
<dbReference type="EMBL" id="DYDO01000003">
    <property type="protein sequence ID" value="DBA29001.1"/>
    <property type="molecule type" value="Genomic_DNA"/>
</dbReference>
<organism evidence="23 24">
    <name type="scientific">Pyxicephalus adspersus</name>
    <name type="common">African bullfrog</name>
    <dbReference type="NCBI Taxonomy" id="30357"/>
    <lineage>
        <taxon>Eukaryota</taxon>
        <taxon>Metazoa</taxon>
        <taxon>Chordata</taxon>
        <taxon>Craniata</taxon>
        <taxon>Vertebrata</taxon>
        <taxon>Euteleostomi</taxon>
        <taxon>Amphibia</taxon>
        <taxon>Batrachia</taxon>
        <taxon>Anura</taxon>
        <taxon>Neobatrachia</taxon>
        <taxon>Ranoidea</taxon>
        <taxon>Pyxicephalidae</taxon>
        <taxon>Pyxicephalinae</taxon>
        <taxon>Pyxicephalus</taxon>
    </lineage>
</organism>
<dbReference type="Proteomes" id="UP001181693">
    <property type="component" value="Unassembled WGS sequence"/>
</dbReference>
<comment type="catalytic activity">
    <reaction evidence="13">
        <text>L-threonyl-[protein] + ATP = O-phospho-L-threonyl-[protein] + ADP + H(+)</text>
        <dbReference type="Rhea" id="RHEA:46608"/>
        <dbReference type="Rhea" id="RHEA-COMP:11060"/>
        <dbReference type="Rhea" id="RHEA-COMP:11605"/>
        <dbReference type="ChEBI" id="CHEBI:15378"/>
        <dbReference type="ChEBI" id="CHEBI:30013"/>
        <dbReference type="ChEBI" id="CHEBI:30616"/>
        <dbReference type="ChEBI" id="CHEBI:61977"/>
        <dbReference type="ChEBI" id="CHEBI:456216"/>
        <dbReference type="EC" id="2.7.11.1"/>
    </reaction>
</comment>
<feature type="domain" description="Doublecortin" evidence="22">
    <location>
        <begin position="195"/>
        <end position="278"/>
    </location>
</feature>
<dbReference type="InterPro" id="IPR036572">
    <property type="entry name" value="Doublecortin_dom_sf"/>
</dbReference>
<dbReference type="PROSITE" id="PS50011">
    <property type="entry name" value="PROTEIN_KINASE_DOM"/>
    <property type="match status" value="1"/>
</dbReference>
<dbReference type="InterPro" id="IPR000719">
    <property type="entry name" value="Prot_kinase_dom"/>
</dbReference>
<evidence type="ECO:0000256" key="4">
    <source>
        <dbReference type="ARBA" id="ARBA00022490"/>
    </source>
</evidence>
<evidence type="ECO:0000256" key="11">
    <source>
        <dbReference type="ARBA" id="ARBA00022840"/>
    </source>
</evidence>
<dbReference type="SMART" id="SM00220">
    <property type="entry name" value="S_TKc"/>
    <property type="match status" value="1"/>
</dbReference>
<feature type="domain" description="Protein kinase" evidence="21">
    <location>
        <begin position="386"/>
        <end position="643"/>
    </location>
</feature>
<evidence type="ECO:0000256" key="17">
    <source>
        <dbReference type="ARBA" id="ARBA00079902"/>
    </source>
</evidence>
<dbReference type="PROSITE" id="PS50309">
    <property type="entry name" value="DC"/>
    <property type="match status" value="2"/>
</dbReference>
<keyword evidence="24" id="KW-1185">Reference proteome</keyword>
<evidence type="ECO:0000256" key="6">
    <source>
        <dbReference type="ARBA" id="ARBA00022553"/>
    </source>
</evidence>
<dbReference type="GO" id="GO:0005524">
    <property type="term" value="F:ATP binding"/>
    <property type="evidence" value="ECO:0007669"/>
    <property type="project" value="UniProtKB-UniRule"/>
</dbReference>
<dbReference type="PROSITE" id="PS00108">
    <property type="entry name" value="PROTEIN_KINASE_ST"/>
    <property type="match status" value="1"/>
</dbReference>
<dbReference type="Gene3D" id="3.10.20.230">
    <property type="entry name" value="Doublecortin domain"/>
    <property type="match status" value="2"/>
</dbReference>
<dbReference type="PROSITE" id="PS00107">
    <property type="entry name" value="PROTEIN_KINASE_ATP"/>
    <property type="match status" value="1"/>
</dbReference>
<evidence type="ECO:0000256" key="10">
    <source>
        <dbReference type="ARBA" id="ARBA00022777"/>
    </source>
</evidence>
<dbReference type="FunFam" id="1.10.510.10:FF:000066">
    <property type="entry name" value="Serine/threonine-protein kinase DCLK1 isoform 2"/>
    <property type="match status" value="1"/>
</dbReference>
<dbReference type="FunFam" id="3.30.200.20:FF:000057">
    <property type="entry name" value="Serine/threonine-protein kinase DCLK1 isoform 2"/>
    <property type="match status" value="1"/>
</dbReference>
<dbReference type="FunFam" id="3.10.20.230:FF:000002">
    <property type="entry name" value="serine/threonine-protein kinase DCLK2 isoform X1"/>
    <property type="match status" value="1"/>
</dbReference>
<feature type="compositionally biased region" description="Gly residues" evidence="20">
    <location>
        <begin position="24"/>
        <end position="39"/>
    </location>
</feature>
<evidence type="ECO:0000313" key="24">
    <source>
        <dbReference type="Proteomes" id="UP001181693"/>
    </source>
</evidence>
<dbReference type="Pfam" id="PF03607">
    <property type="entry name" value="DCX"/>
    <property type="match status" value="2"/>
</dbReference>
<evidence type="ECO:0000256" key="3">
    <source>
        <dbReference type="ARBA" id="ARBA00012513"/>
    </source>
</evidence>
<evidence type="ECO:0000256" key="20">
    <source>
        <dbReference type="SAM" id="MobiDB-lite"/>
    </source>
</evidence>
<dbReference type="Gene3D" id="3.30.200.20">
    <property type="entry name" value="Phosphorylase Kinase, domain 1"/>
    <property type="match status" value="1"/>
</dbReference>
<evidence type="ECO:0000256" key="7">
    <source>
        <dbReference type="ARBA" id="ARBA00022679"/>
    </source>
</evidence>
<dbReference type="CDD" id="cd17069">
    <property type="entry name" value="DCX2"/>
    <property type="match status" value="1"/>
</dbReference>
<reference evidence="23" key="1">
    <citation type="thesis" date="2020" institute="ProQuest LLC" country="789 East Eisenhower Parkway, Ann Arbor, MI, USA">
        <title>Comparative Genomics and Chromosome Evolution.</title>
        <authorList>
            <person name="Mudd A.B."/>
        </authorList>
    </citation>
    <scope>NUCLEOTIDE SEQUENCE</scope>
    <source>
        <strain evidence="23">1538</strain>
        <tissue evidence="23">Blood</tissue>
    </source>
</reference>
<dbReference type="GO" id="GO:0005856">
    <property type="term" value="C:cytoskeleton"/>
    <property type="evidence" value="ECO:0007669"/>
    <property type="project" value="UniProtKB-SubCell"/>
</dbReference>
<evidence type="ECO:0000256" key="18">
    <source>
        <dbReference type="ARBA" id="ARBA00080759"/>
    </source>
</evidence>
<evidence type="ECO:0000256" key="2">
    <source>
        <dbReference type="ARBA" id="ARBA00005354"/>
    </source>
</evidence>
<comment type="similarity">
    <text evidence="2">Belongs to the protein kinase superfamily. CAMK Ser/Thr protein kinase family. CaMK subfamily.</text>
</comment>
<dbReference type="GO" id="GO:0004674">
    <property type="term" value="F:protein serine/threonine kinase activity"/>
    <property type="evidence" value="ECO:0007669"/>
    <property type="project" value="UniProtKB-KW"/>
</dbReference>
<keyword evidence="9 19" id="KW-0547">Nucleotide-binding</keyword>
<dbReference type="FunFam" id="3.10.20.230:FF:000001">
    <property type="entry name" value="serine/threonine-protein kinase DCLK1 isoform X1"/>
    <property type="match status" value="1"/>
</dbReference>
<name>A0AAV3AWJ6_PYXAD</name>
<dbReference type="Gene3D" id="1.10.510.10">
    <property type="entry name" value="Transferase(Phosphotransferase) domain 1"/>
    <property type="match status" value="1"/>
</dbReference>